<evidence type="ECO:0000256" key="2">
    <source>
        <dbReference type="SAM" id="Phobius"/>
    </source>
</evidence>
<dbReference type="AlphaFoldDB" id="A0A5D0NJS7"/>
<evidence type="ECO:0000313" key="3">
    <source>
        <dbReference type="EMBL" id="TYB44720.1"/>
    </source>
</evidence>
<name>A0A5D0NJS7_9ACTN</name>
<dbReference type="RefSeq" id="WP_067885383.1">
    <property type="nucleotide sequence ID" value="NZ_VSFG01000004.1"/>
</dbReference>
<evidence type="ECO:0000256" key="1">
    <source>
        <dbReference type="SAM" id="MobiDB-lite"/>
    </source>
</evidence>
<accession>A0A5D0NJS7</accession>
<sequence length="264" mass="27876">MIEARDTGSPEAGPDSRGKDFWPDEKPGRRRPAPKLLYGAAAALVVVIAAVAAAVVLTGGGDDEAAPRKVVPVAYTPDYNGEGFKAIANRTADARAITEGEAFAAKDLRSGAYVFKLAASDLASDCKTATWGARLQGDLAKLGCTQVVRTAYVSADKKYTGLFIVINMASEEGVKQVLRDLDPQTDAGWVLPLKMPDVPAFGAGFSAAYAKTYGHYAVITAVERTGGKRPDSLNEMIDVSLVIENAADFLYGRMDLASTGRPGQ</sequence>
<dbReference type="EMBL" id="VSFG01000004">
    <property type="protein sequence ID" value="TYB44720.1"/>
    <property type="molecule type" value="Genomic_DNA"/>
</dbReference>
<reference evidence="3 4" key="1">
    <citation type="submission" date="2019-08" db="EMBL/GenBank/DDBJ databases">
        <title>Actinomadura sp. nov. CYP1-5 isolated from mountain soil.</title>
        <authorList>
            <person name="Songsumanus A."/>
            <person name="Kuncharoen N."/>
            <person name="Kudo T."/>
            <person name="Yuki M."/>
            <person name="Igarashi Y."/>
            <person name="Tanasupawat S."/>
        </authorList>
    </citation>
    <scope>NUCLEOTIDE SEQUENCE [LARGE SCALE GENOMIC DNA]</scope>
    <source>
        <strain evidence="3 4">JCM 14158</strain>
    </source>
</reference>
<feature type="transmembrane region" description="Helical" evidence="2">
    <location>
        <begin position="36"/>
        <end position="57"/>
    </location>
</feature>
<gene>
    <name evidence="3" type="ORF">FXF69_21445</name>
</gene>
<organism evidence="3 4">
    <name type="scientific">Actinomadura chibensis</name>
    <dbReference type="NCBI Taxonomy" id="392828"/>
    <lineage>
        <taxon>Bacteria</taxon>
        <taxon>Bacillati</taxon>
        <taxon>Actinomycetota</taxon>
        <taxon>Actinomycetes</taxon>
        <taxon>Streptosporangiales</taxon>
        <taxon>Thermomonosporaceae</taxon>
        <taxon>Actinomadura</taxon>
    </lineage>
</organism>
<keyword evidence="2" id="KW-1133">Transmembrane helix</keyword>
<keyword evidence="2" id="KW-0812">Transmembrane</keyword>
<protein>
    <submittedName>
        <fullName evidence="3">Uncharacterized protein</fullName>
    </submittedName>
</protein>
<evidence type="ECO:0000313" key="4">
    <source>
        <dbReference type="Proteomes" id="UP000323380"/>
    </source>
</evidence>
<proteinExistence type="predicted"/>
<feature type="compositionally biased region" description="Basic and acidic residues" evidence="1">
    <location>
        <begin position="1"/>
        <end position="27"/>
    </location>
</feature>
<dbReference type="Proteomes" id="UP000323380">
    <property type="component" value="Unassembled WGS sequence"/>
</dbReference>
<keyword evidence="2" id="KW-0472">Membrane</keyword>
<dbReference type="STRING" id="1220554.GCA_001552135_00765"/>
<feature type="region of interest" description="Disordered" evidence="1">
    <location>
        <begin position="1"/>
        <end position="28"/>
    </location>
</feature>
<comment type="caution">
    <text evidence="3">The sequence shown here is derived from an EMBL/GenBank/DDBJ whole genome shotgun (WGS) entry which is preliminary data.</text>
</comment>
<keyword evidence="4" id="KW-1185">Reference proteome</keyword>